<proteinExistence type="predicted"/>
<accession>A0AAQ4F155</accession>
<evidence type="ECO:0000313" key="2">
    <source>
        <dbReference type="EMBL" id="KAK8780463.1"/>
    </source>
</evidence>
<evidence type="ECO:0000313" key="3">
    <source>
        <dbReference type="Proteomes" id="UP001321473"/>
    </source>
</evidence>
<keyword evidence="3" id="KW-1185">Reference proteome</keyword>
<name>A0AAQ4F155_AMBAM</name>
<dbReference type="Proteomes" id="UP001321473">
    <property type="component" value="Unassembled WGS sequence"/>
</dbReference>
<feature type="region of interest" description="Disordered" evidence="1">
    <location>
        <begin position="1"/>
        <end position="24"/>
    </location>
</feature>
<evidence type="ECO:0000256" key="1">
    <source>
        <dbReference type="SAM" id="MobiDB-lite"/>
    </source>
</evidence>
<protein>
    <submittedName>
        <fullName evidence="2">Uncharacterized protein</fullName>
    </submittedName>
</protein>
<dbReference type="AlphaFoldDB" id="A0AAQ4F155"/>
<comment type="caution">
    <text evidence="2">The sequence shown here is derived from an EMBL/GenBank/DDBJ whole genome shotgun (WGS) entry which is preliminary data.</text>
</comment>
<gene>
    <name evidence="2" type="ORF">V5799_018194</name>
</gene>
<organism evidence="2 3">
    <name type="scientific">Amblyomma americanum</name>
    <name type="common">Lone star tick</name>
    <dbReference type="NCBI Taxonomy" id="6943"/>
    <lineage>
        <taxon>Eukaryota</taxon>
        <taxon>Metazoa</taxon>
        <taxon>Ecdysozoa</taxon>
        <taxon>Arthropoda</taxon>
        <taxon>Chelicerata</taxon>
        <taxon>Arachnida</taxon>
        <taxon>Acari</taxon>
        <taxon>Parasitiformes</taxon>
        <taxon>Ixodida</taxon>
        <taxon>Ixodoidea</taxon>
        <taxon>Ixodidae</taxon>
        <taxon>Amblyomminae</taxon>
        <taxon>Amblyomma</taxon>
    </lineage>
</organism>
<dbReference type="EMBL" id="JARKHS020008840">
    <property type="protein sequence ID" value="KAK8780463.1"/>
    <property type="molecule type" value="Genomic_DNA"/>
</dbReference>
<reference evidence="2 3" key="1">
    <citation type="journal article" date="2023" name="Arcadia Sci">
        <title>De novo assembly of a long-read Amblyomma americanum tick genome.</title>
        <authorList>
            <person name="Chou S."/>
            <person name="Poskanzer K.E."/>
            <person name="Rollins M."/>
            <person name="Thuy-Boun P.S."/>
        </authorList>
    </citation>
    <scope>NUCLEOTIDE SEQUENCE [LARGE SCALE GENOMIC DNA]</scope>
    <source>
        <strain evidence="2">F_SG_1</strain>
        <tissue evidence="2">Salivary glands</tissue>
    </source>
</reference>
<sequence>MQSDREHQAGCLSASKSQPDRTVSFGHRNATTLALPRARVPSVSRIFLTSNSSPVPSLSPEEIKQKAIKKAATVWKTPSGALANIEARATLATVTGTQHTCG</sequence>